<dbReference type="CDD" id="cd18612">
    <property type="entry name" value="GH130_Lin0857-like"/>
    <property type="match status" value="1"/>
</dbReference>
<proteinExistence type="inferred from homology"/>
<protein>
    <submittedName>
        <fullName evidence="4">Glycoside hydrolase family 130 protein</fullName>
    </submittedName>
</protein>
<reference evidence="4 5" key="1">
    <citation type="journal article" date="2024" name="Front. Microbiol.">
        <title>Novel thermophilic genera Geochorda gen. nov. and Carboxydochorda gen. nov. from the deep terrestrial subsurface reveal the ecophysiological diversity in the class Limnochordia.</title>
        <authorList>
            <person name="Karnachuk O.V."/>
            <person name="Lukina A.P."/>
            <person name="Avakyan M.R."/>
            <person name="Kadnikov V.V."/>
            <person name="Begmatov S."/>
            <person name="Beletsky A.V."/>
            <person name="Vlasova K.G."/>
            <person name="Novikov A.A."/>
            <person name="Shcherbakova V.A."/>
            <person name="Mardanov A.V."/>
            <person name="Ravin N.V."/>
        </authorList>
    </citation>
    <scope>NUCLEOTIDE SEQUENCE [LARGE SCALE GENOMIC DNA]</scope>
    <source>
        <strain evidence="4 5">L945</strain>
    </source>
</reference>
<dbReference type="EMBL" id="CP141615">
    <property type="protein sequence ID" value="WRP17899.1"/>
    <property type="molecule type" value="Genomic_DNA"/>
</dbReference>
<evidence type="ECO:0000313" key="4">
    <source>
        <dbReference type="EMBL" id="WRP17899.1"/>
    </source>
</evidence>
<organism evidence="4 5">
    <name type="scientific">Carboxydichorda subterranea</name>
    <dbReference type="NCBI Taxonomy" id="3109565"/>
    <lineage>
        <taxon>Bacteria</taxon>
        <taxon>Bacillati</taxon>
        <taxon>Bacillota</taxon>
        <taxon>Limnochordia</taxon>
        <taxon>Limnochordales</taxon>
        <taxon>Geochordaceae</taxon>
        <taxon>Carboxydichorda</taxon>
    </lineage>
</organism>
<evidence type="ECO:0000256" key="3">
    <source>
        <dbReference type="ARBA" id="ARBA00024356"/>
    </source>
</evidence>
<dbReference type="GO" id="GO:0016787">
    <property type="term" value="F:hydrolase activity"/>
    <property type="evidence" value="ECO:0007669"/>
    <property type="project" value="UniProtKB-KW"/>
</dbReference>
<dbReference type="Proteomes" id="UP001332192">
    <property type="component" value="Chromosome"/>
</dbReference>
<sequence length="359" mass="39537">MTLELKRYEHNPILSPDKVMPSHPDLEVVGTFNAGATMVGDEVVLLVRVAERPVSSDGQHVGIPTVQLSGASPRIDVQWIARDDPDLDISDPRGIVYRGRRYLSNLSHLRLARSRDGFHFEVDPQPTLVPATPYEVYGMEDPRITLIEGQYYVAYTSPSPWGVTVSLIRTADFRTFERMGVIFAPENKDVVLFPGRAGDRFVALHRPTSPMFGDPDIWVAYSPDLVHWGDHRRLFGIRPGLWDGGRIGGGAVPIETPQGWLEIYHGAVGHRYCLGTALLDREQPHRLLGRSREPIMTPLEPYERAGFFGAVVFSCGAVQRPTGEVLVYYGAADSTLGVAVTTVDELLGSLEPVGAVTAA</sequence>
<comment type="similarity">
    <text evidence="3">Belongs to the glycosyl hydrolase 130 family.</text>
</comment>
<keyword evidence="2" id="KW-0808">Transferase</keyword>
<dbReference type="PIRSF" id="PIRSF016202">
    <property type="entry name" value="PH1107"/>
    <property type="match status" value="1"/>
</dbReference>
<dbReference type="PANTHER" id="PTHR34106">
    <property type="entry name" value="GLYCOSIDASE"/>
    <property type="match status" value="1"/>
</dbReference>
<evidence type="ECO:0000313" key="5">
    <source>
        <dbReference type="Proteomes" id="UP001332192"/>
    </source>
</evidence>
<gene>
    <name evidence="4" type="ORF">U7230_02485</name>
</gene>
<keyword evidence="4" id="KW-0378">Hydrolase</keyword>
<name>A0ABZ1BYU8_9FIRM</name>
<dbReference type="InterPro" id="IPR007184">
    <property type="entry name" value="Mannoside_phosphorylase"/>
</dbReference>
<dbReference type="SUPFAM" id="SSF75005">
    <property type="entry name" value="Arabinanase/levansucrase/invertase"/>
    <property type="match status" value="1"/>
</dbReference>
<evidence type="ECO:0000256" key="2">
    <source>
        <dbReference type="ARBA" id="ARBA00022679"/>
    </source>
</evidence>
<dbReference type="Pfam" id="PF04041">
    <property type="entry name" value="Glyco_hydro_130"/>
    <property type="match status" value="1"/>
</dbReference>
<dbReference type="PANTHER" id="PTHR34106:SF5">
    <property type="entry name" value="GLYCOSIDASE"/>
    <property type="match status" value="1"/>
</dbReference>
<dbReference type="InterPro" id="IPR023296">
    <property type="entry name" value="Glyco_hydro_beta-prop_sf"/>
</dbReference>
<keyword evidence="1" id="KW-0328">Glycosyltransferase</keyword>
<dbReference type="RefSeq" id="WP_324717170.1">
    <property type="nucleotide sequence ID" value="NZ_CP141615.1"/>
</dbReference>
<dbReference type="Gene3D" id="2.115.10.20">
    <property type="entry name" value="Glycosyl hydrolase domain, family 43"/>
    <property type="match status" value="1"/>
</dbReference>
<accession>A0ABZ1BYU8</accession>
<keyword evidence="5" id="KW-1185">Reference proteome</keyword>
<evidence type="ECO:0000256" key="1">
    <source>
        <dbReference type="ARBA" id="ARBA00022676"/>
    </source>
</evidence>